<dbReference type="InterPro" id="IPR003657">
    <property type="entry name" value="WRKY_dom"/>
</dbReference>
<dbReference type="PANTHER" id="PTHR11017:SF307">
    <property type="entry name" value="TIR DOMAIN, P-LOOP CONTAINING NUCLEOSIDE TRIPHOSPHATE HYDROLASE"/>
    <property type="match status" value="1"/>
</dbReference>
<feature type="domain" description="WRKY" evidence="11">
    <location>
        <begin position="1104"/>
        <end position="1169"/>
    </location>
</feature>
<dbReference type="Gene3D" id="2.20.25.80">
    <property type="entry name" value="WRKY domain"/>
    <property type="match status" value="1"/>
</dbReference>
<dbReference type="GO" id="GO:0003700">
    <property type="term" value="F:DNA-binding transcription factor activity"/>
    <property type="evidence" value="ECO:0007669"/>
    <property type="project" value="InterPro"/>
</dbReference>
<keyword evidence="6" id="KW-0238">DNA-binding</keyword>
<dbReference type="InterPro" id="IPR000157">
    <property type="entry name" value="TIR_dom"/>
</dbReference>
<dbReference type="PROSITE" id="PS51450">
    <property type="entry name" value="LRR"/>
    <property type="match status" value="1"/>
</dbReference>
<feature type="region of interest" description="Disordered" evidence="9">
    <location>
        <begin position="1162"/>
        <end position="1209"/>
    </location>
</feature>
<keyword evidence="4" id="KW-0611">Plant defense</keyword>
<comment type="subcellular location">
    <subcellularLocation>
        <location evidence="1">Nucleus</location>
    </subcellularLocation>
</comment>
<dbReference type="GO" id="GO:0007165">
    <property type="term" value="P:signal transduction"/>
    <property type="evidence" value="ECO:0007669"/>
    <property type="project" value="InterPro"/>
</dbReference>
<dbReference type="Pfam" id="PF23282">
    <property type="entry name" value="WHD_ROQ1"/>
    <property type="match status" value="1"/>
</dbReference>
<dbReference type="AlphaFoldDB" id="A0AA38W8G4"/>
<keyword evidence="7" id="KW-0804">Transcription</keyword>
<dbReference type="SUPFAM" id="SSF52540">
    <property type="entry name" value="P-loop containing nucleoside triphosphate hydrolases"/>
    <property type="match status" value="1"/>
</dbReference>
<dbReference type="SUPFAM" id="SSF46785">
    <property type="entry name" value="Winged helix' DNA-binding domain"/>
    <property type="match status" value="1"/>
</dbReference>
<dbReference type="Pfam" id="PF03106">
    <property type="entry name" value="WRKY"/>
    <property type="match status" value="1"/>
</dbReference>
<dbReference type="PROSITE" id="PS50104">
    <property type="entry name" value="TIR"/>
    <property type="match status" value="1"/>
</dbReference>
<evidence type="ECO:0000259" key="10">
    <source>
        <dbReference type="PROSITE" id="PS50104"/>
    </source>
</evidence>
<dbReference type="PRINTS" id="PR00364">
    <property type="entry name" value="DISEASERSIST"/>
</dbReference>
<dbReference type="InterPro" id="IPR035897">
    <property type="entry name" value="Toll_tir_struct_dom_sf"/>
</dbReference>
<organism evidence="12 13">
    <name type="scientific">Centaurea solstitialis</name>
    <name type="common">yellow star-thistle</name>
    <dbReference type="NCBI Taxonomy" id="347529"/>
    <lineage>
        <taxon>Eukaryota</taxon>
        <taxon>Viridiplantae</taxon>
        <taxon>Streptophyta</taxon>
        <taxon>Embryophyta</taxon>
        <taxon>Tracheophyta</taxon>
        <taxon>Spermatophyta</taxon>
        <taxon>Magnoliopsida</taxon>
        <taxon>eudicotyledons</taxon>
        <taxon>Gunneridae</taxon>
        <taxon>Pentapetalae</taxon>
        <taxon>asterids</taxon>
        <taxon>campanulids</taxon>
        <taxon>Asterales</taxon>
        <taxon>Asteraceae</taxon>
        <taxon>Carduoideae</taxon>
        <taxon>Cardueae</taxon>
        <taxon>Centaureinae</taxon>
        <taxon>Centaurea</taxon>
    </lineage>
</organism>
<dbReference type="Gene3D" id="3.80.10.10">
    <property type="entry name" value="Ribonuclease Inhibitor"/>
    <property type="match status" value="1"/>
</dbReference>
<dbReference type="PROSITE" id="PS50811">
    <property type="entry name" value="WRKY"/>
    <property type="match status" value="1"/>
</dbReference>
<dbReference type="Gene3D" id="1.10.8.430">
    <property type="entry name" value="Helical domain of apoptotic protease-activating factors"/>
    <property type="match status" value="1"/>
</dbReference>
<evidence type="ECO:0000256" key="2">
    <source>
        <dbReference type="ARBA" id="ARBA00022614"/>
    </source>
</evidence>
<dbReference type="SUPFAM" id="SSF52058">
    <property type="entry name" value="L domain-like"/>
    <property type="match status" value="1"/>
</dbReference>
<evidence type="ECO:0000256" key="9">
    <source>
        <dbReference type="SAM" id="MobiDB-lite"/>
    </source>
</evidence>
<dbReference type="EMBL" id="JARYMX010000004">
    <property type="protein sequence ID" value="KAJ9550892.1"/>
    <property type="molecule type" value="Genomic_DNA"/>
</dbReference>
<dbReference type="PANTHER" id="PTHR11017">
    <property type="entry name" value="LEUCINE-RICH REPEAT-CONTAINING PROTEIN"/>
    <property type="match status" value="1"/>
</dbReference>
<dbReference type="GO" id="GO:0043565">
    <property type="term" value="F:sequence-specific DNA binding"/>
    <property type="evidence" value="ECO:0007669"/>
    <property type="project" value="InterPro"/>
</dbReference>
<dbReference type="InterPro" id="IPR001611">
    <property type="entry name" value="Leu-rich_rpt"/>
</dbReference>
<dbReference type="SMART" id="SM00774">
    <property type="entry name" value="WRKY"/>
    <property type="match status" value="1"/>
</dbReference>
<evidence type="ECO:0000313" key="13">
    <source>
        <dbReference type="Proteomes" id="UP001172457"/>
    </source>
</evidence>
<name>A0AA38W8G4_9ASTR</name>
<keyword evidence="2" id="KW-0433">Leucine-rich repeat</keyword>
<comment type="caution">
    <text evidence="12">The sequence shown here is derived from an EMBL/GenBank/DDBJ whole genome shotgun (WGS) entry which is preliminary data.</text>
</comment>
<gene>
    <name evidence="12" type="ORF">OSB04_014937</name>
</gene>
<dbReference type="InterPro" id="IPR027417">
    <property type="entry name" value="P-loop_NTPase"/>
</dbReference>
<evidence type="ECO:0000313" key="12">
    <source>
        <dbReference type="EMBL" id="KAJ9550892.1"/>
    </source>
</evidence>
<evidence type="ECO:0000256" key="4">
    <source>
        <dbReference type="ARBA" id="ARBA00022821"/>
    </source>
</evidence>
<evidence type="ECO:0000256" key="6">
    <source>
        <dbReference type="ARBA" id="ARBA00023125"/>
    </source>
</evidence>
<accession>A0AA38W8G4</accession>
<keyword evidence="8" id="KW-0539">Nucleus</keyword>
<dbReference type="InterPro" id="IPR036576">
    <property type="entry name" value="WRKY_dom_sf"/>
</dbReference>
<dbReference type="Pfam" id="PF00931">
    <property type="entry name" value="NB-ARC"/>
    <property type="match status" value="1"/>
</dbReference>
<evidence type="ECO:0000259" key="11">
    <source>
        <dbReference type="PROSITE" id="PS50811"/>
    </source>
</evidence>
<proteinExistence type="predicted"/>
<dbReference type="Gene3D" id="3.40.50.300">
    <property type="entry name" value="P-loop containing nucleotide triphosphate hydrolases"/>
    <property type="match status" value="1"/>
</dbReference>
<evidence type="ECO:0000256" key="5">
    <source>
        <dbReference type="ARBA" id="ARBA00023015"/>
    </source>
</evidence>
<evidence type="ECO:0000256" key="8">
    <source>
        <dbReference type="ARBA" id="ARBA00023242"/>
    </source>
</evidence>
<reference evidence="12" key="1">
    <citation type="submission" date="2023-03" db="EMBL/GenBank/DDBJ databases">
        <title>Chromosome-scale reference genome and RAD-based genetic map of yellow starthistle (Centaurea solstitialis) reveal putative structural variation and QTLs associated with invader traits.</title>
        <authorList>
            <person name="Reatini B."/>
            <person name="Cang F.A."/>
            <person name="Jiang Q."/>
            <person name="Mckibben M.T.W."/>
            <person name="Barker M.S."/>
            <person name="Rieseberg L.H."/>
            <person name="Dlugosch K.M."/>
        </authorList>
    </citation>
    <scope>NUCLEOTIDE SEQUENCE</scope>
    <source>
        <strain evidence="12">CAN-66</strain>
        <tissue evidence="12">Leaf</tissue>
    </source>
</reference>
<dbReference type="InterPro" id="IPR044974">
    <property type="entry name" value="Disease_R_plants"/>
</dbReference>
<dbReference type="InterPro" id="IPR042197">
    <property type="entry name" value="Apaf_helical"/>
</dbReference>
<evidence type="ECO:0000256" key="7">
    <source>
        <dbReference type="ARBA" id="ARBA00023163"/>
    </source>
</evidence>
<dbReference type="Gene3D" id="3.40.50.10140">
    <property type="entry name" value="Toll/interleukin-1 receptor homology (TIR) domain"/>
    <property type="match status" value="1"/>
</dbReference>
<keyword evidence="5" id="KW-0805">Transcription regulation</keyword>
<dbReference type="SUPFAM" id="SSF52200">
    <property type="entry name" value="Toll/Interleukin receptor TIR domain"/>
    <property type="match status" value="1"/>
</dbReference>
<dbReference type="InterPro" id="IPR036390">
    <property type="entry name" value="WH_DNA-bd_sf"/>
</dbReference>
<dbReference type="Proteomes" id="UP001172457">
    <property type="component" value="Chromosome 4"/>
</dbReference>
<dbReference type="GO" id="GO:0043531">
    <property type="term" value="F:ADP binding"/>
    <property type="evidence" value="ECO:0007669"/>
    <property type="project" value="InterPro"/>
</dbReference>
<dbReference type="GO" id="GO:0005634">
    <property type="term" value="C:nucleus"/>
    <property type="evidence" value="ECO:0007669"/>
    <property type="project" value="UniProtKB-SubCell"/>
</dbReference>
<dbReference type="InterPro" id="IPR058192">
    <property type="entry name" value="WHD_ROQ1-like"/>
</dbReference>
<evidence type="ECO:0000256" key="3">
    <source>
        <dbReference type="ARBA" id="ARBA00022737"/>
    </source>
</evidence>
<feature type="compositionally biased region" description="Low complexity" evidence="9">
    <location>
        <begin position="1175"/>
        <end position="1201"/>
    </location>
</feature>
<dbReference type="InterPro" id="IPR032675">
    <property type="entry name" value="LRR_dom_sf"/>
</dbReference>
<dbReference type="InterPro" id="IPR002182">
    <property type="entry name" value="NB-ARC"/>
</dbReference>
<dbReference type="SMART" id="SM00255">
    <property type="entry name" value="TIR"/>
    <property type="match status" value="1"/>
</dbReference>
<keyword evidence="3" id="KW-0677">Repeat</keyword>
<protein>
    <submittedName>
        <fullName evidence="12">Uncharacterized protein</fullName>
    </submittedName>
</protein>
<keyword evidence="13" id="KW-1185">Reference proteome</keyword>
<dbReference type="SUPFAM" id="SSF118290">
    <property type="entry name" value="WRKY DNA-binding domain"/>
    <property type="match status" value="1"/>
</dbReference>
<dbReference type="GO" id="GO:0006952">
    <property type="term" value="P:defense response"/>
    <property type="evidence" value="ECO:0007669"/>
    <property type="project" value="UniProtKB-KW"/>
</dbReference>
<feature type="domain" description="TIR" evidence="10">
    <location>
        <begin position="13"/>
        <end position="154"/>
    </location>
</feature>
<evidence type="ECO:0000256" key="1">
    <source>
        <dbReference type="ARBA" id="ARBA00004123"/>
    </source>
</evidence>
<dbReference type="Pfam" id="PF01582">
    <property type="entry name" value="TIR"/>
    <property type="match status" value="1"/>
</dbReference>
<sequence length="1209" mass="137517">MAAAACSSSASIKNYDVFLSFRGEDTRNSFTDHLYKKLTDAEINTFRDNEGINIGEELNPKIERAIKESKGSIVVLSSNYATSTWCLDELWLILQQRRDRGHFVIPIFYHVDPSDVRKQDKAFNIQVKVSSSGQKKMPETEFLKVIVDVTNQNLDHKDVQCSPNLIGMAARYEEISLWLDQSNSQFLTICGMGGSGKTTLAEHIYKSNRKLFENCTSFLKDIARRCEEHNGLFKVQEELFNDILQGTEGNKHTQHMCKFVKALKEKKTLIVLDDIGDIDLSDLLGYGEINAQSKIIITNRKNADNWFQFTDERRCWHHEVKLLNDVEALRLLSLRAFGNESPKKGFEELAIEAVRYCEGNPLALNVLASSLSESNTIKHWRSQLSLLDKDIDDKIQGVLIRSYMTLPEEYTKKLFLHIACFFIGEDMDYVEKILEPDYAAVSGIKTLTKRYLLSISPNKKLMMHRLVQEMGKKIVRQESFHEPAQRSRVWDNHDSYKILRKEKGSETIEGLALDMRMLATNQKHAFKSSDLKTDALNKMDNLKLLQLNFVKLIGSYENFSEDLRWLCWHGYHQITIPSDLFMGNLVALDMSNSMLKVFEPPMVRDLTSLALLNMIGCENLCKREEINLLVGLKGSTSSSSEQLTKHPRFSFPISLEKLFLSSCNLECTELLPLSFSVQQSLQYLNLSNNLFEFLPCYDHLENLRVLDLSFCSRLKGLLCLPGTLAELYLYYCESLEKITFQSHRFTLQEFGYGGCVNLSEVEGFFKLVPIAKLDETDLGHLKWLKKYQGHEVLLVGDDELTKGRSSRVQMLYEFNILSTSLLDIKDSNITPDYVSESSSLSFDVPSCLKRRRLKGLNVIIKYTLSGEDSAWFAKISTTNGDDLIYNPKVWGKPGSGEVATWLSYWPIGNTLEVGDNINVSIVTKIGLKVHECGASLVYADDEEMDEIMGNNMGWVESFEGDLSGFQLSTGAYYLCRRDFFELMEVHRLTPGWFTVLVGDTVDYTEIQGWRKTGGLKVLNPLSTEVKTVRCIIHGPEQEEFYKITEMSKPSLVDKIAEFTSSILGETMESRITSEISAAATKVTEYYAKKVKATRGPRVVIQTISEVDIPEDGYGWRKYGQKPVKGNPIPRGYYKCAIRGCPGRKHLERPSHDPKLVIATYEGKHNHDVPEPNNNSQPQPQPQSQSQSQSQPQPQSQSQTQTQKRKHDDG</sequence>